<dbReference type="EMBL" id="BPLR01012999">
    <property type="protein sequence ID" value="GIY57990.1"/>
    <property type="molecule type" value="Genomic_DNA"/>
</dbReference>
<evidence type="ECO:0000313" key="2">
    <source>
        <dbReference type="EMBL" id="GIY57990.1"/>
    </source>
</evidence>
<evidence type="ECO:0000313" key="3">
    <source>
        <dbReference type="Proteomes" id="UP001054945"/>
    </source>
</evidence>
<comment type="caution">
    <text evidence="2">The sequence shown here is derived from an EMBL/GenBank/DDBJ whole genome shotgun (WGS) entry which is preliminary data.</text>
</comment>
<keyword evidence="1" id="KW-1133">Transmembrane helix</keyword>
<protein>
    <submittedName>
        <fullName evidence="2">Uncharacterized protein</fullName>
    </submittedName>
</protein>
<organism evidence="2 3">
    <name type="scientific">Caerostris extrusa</name>
    <name type="common">Bark spider</name>
    <name type="synonym">Caerostris bankana</name>
    <dbReference type="NCBI Taxonomy" id="172846"/>
    <lineage>
        <taxon>Eukaryota</taxon>
        <taxon>Metazoa</taxon>
        <taxon>Ecdysozoa</taxon>
        <taxon>Arthropoda</taxon>
        <taxon>Chelicerata</taxon>
        <taxon>Arachnida</taxon>
        <taxon>Araneae</taxon>
        <taxon>Araneomorphae</taxon>
        <taxon>Entelegynae</taxon>
        <taxon>Araneoidea</taxon>
        <taxon>Araneidae</taxon>
        <taxon>Caerostris</taxon>
    </lineage>
</organism>
<keyword evidence="1" id="KW-0812">Transmembrane</keyword>
<name>A0AAV4UKF3_CAEEX</name>
<keyword evidence="3" id="KW-1185">Reference proteome</keyword>
<sequence>MKMIFLTRIKKARLSHAKTESPSTFPILEPFFVVSVALRDHQHPNSLLITLQLKEQPLLHLNQRLIICHKRSIPIGGFLVAEAGLAPFAYNGHPLSTIFMSPSAMQQHMVFFFFPLTLHPAILSAKWRNSLSLLQDTRDESFKVGGSLFNLHDRTPRRKTRSLTTKLHRFFVASVMNKGMMQLCCLVEVYYIMIFTAVHIYSIIINNTLI</sequence>
<feature type="transmembrane region" description="Helical" evidence="1">
    <location>
        <begin position="183"/>
        <end position="204"/>
    </location>
</feature>
<accession>A0AAV4UKF3</accession>
<dbReference type="Proteomes" id="UP001054945">
    <property type="component" value="Unassembled WGS sequence"/>
</dbReference>
<gene>
    <name evidence="2" type="ORF">CEXT_483091</name>
</gene>
<proteinExistence type="predicted"/>
<dbReference type="AlphaFoldDB" id="A0AAV4UKF3"/>
<evidence type="ECO:0000256" key="1">
    <source>
        <dbReference type="SAM" id="Phobius"/>
    </source>
</evidence>
<reference evidence="2 3" key="1">
    <citation type="submission" date="2021-06" db="EMBL/GenBank/DDBJ databases">
        <title>Caerostris extrusa draft genome.</title>
        <authorList>
            <person name="Kono N."/>
            <person name="Arakawa K."/>
        </authorList>
    </citation>
    <scope>NUCLEOTIDE SEQUENCE [LARGE SCALE GENOMIC DNA]</scope>
</reference>
<keyword evidence="1" id="KW-0472">Membrane</keyword>